<dbReference type="RefSeq" id="WP_171779634.1">
    <property type="nucleotide sequence ID" value="NZ_JABAGV010000001.1"/>
</dbReference>
<gene>
    <name evidence="2" type="ORF">HGI39_00005</name>
</gene>
<sequence>MNKKKIILSMLGFGVCLISNNAINIHVSAEAVSEPINSNWELPGQGKYDQIDFGESQSSNRYDPRPQDGEFKSNTIHKGNPEGFSSYVSSFSDLSGHHVQKAMRTDYDFDMLFYIPTDFEYDSPGYAVPENKYAKFNPSDDFNTGWKDYYYVKKHGYYEDKKYYMTSHFNPNWSKWIYESDKKKDKDGDIIYNFEGQRWKWSTSNSSNVAIQPNTSNNHEGTKAKWYDNRFDRNLEWRYIGYSQQGVPLGNPYFPSDSDSGGEGFDRGYMGVKC</sequence>
<feature type="signal peptide" evidence="1">
    <location>
        <begin position="1"/>
        <end position="21"/>
    </location>
</feature>
<evidence type="ECO:0000256" key="1">
    <source>
        <dbReference type="SAM" id="SignalP"/>
    </source>
</evidence>
<comment type="caution">
    <text evidence="2">The sequence shown here is derived from an EMBL/GenBank/DDBJ whole genome shotgun (WGS) entry which is preliminary data.</text>
</comment>
<dbReference type="Proteomes" id="UP001194098">
    <property type="component" value="Unassembled WGS sequence"/>
</dbReference>
<reference evidence="2" key="2">
    <citation type="journal article" date="2022" name="Nat. Biotechnol.">
        <title>Carbon-negative production of acetone and isopropanol by gas fermentation at industrial pilot scale.</title>
        <authorList>
            <person name="Liew F.E."/>
            <person name="Nogle R."/>
            <person name="Abdalla T."/>
            <person name="Rasor B.J."/>
            <person name="Canter C."/>
            <person name="Jensen R.O."/>
            <person name="Wang L."/>
            <person name="Strutz J."/>
            <person name="Chirania P."/>
            <person name="De Tissera S."/>
            <person name="Mueller A.P."/>
            <person name="Ruan Z."/>
            <person name="Gao A."/>
            <person name="Tran L."/>
            <person name="Engle N.L."/>
            <person name="Bromley J.C."/>
            <person name="Daniell J."/>
            <person name="Conrado R."/>
            <person name="Tschaplinski T.J."/>
            <person name="Giannone R.J."/>
            <person name="Hettich R.L."/>
            <person name="Karim A.S."/>
            <person name="Simpson S.D."/>
            <person name="Brown S.D."/>
            <person name="Leang C."/>
            <person name="Jewett M.C."/>
            <person name="Kopke M."/>
        </authorList>
    </citation>
    <scope>NUCLEOTIDE SEQUENCE</scope>
    <source>
        <strain evidence="2">DJ015</strain>
    </source>
</reference>
<dbReference type="EMBL" id="JABAGV010000001">
    <property type="protein sequence ID" value="MBC2473112.1"/>
    <property type="molecule type" value="Genomic_DNA"/>
</dbReference>
<feature type="chain" id="PRO_5043419476" evidence="1">
    <location>
        <begin position="22"/>
        <end position="274"/>
    </location>
</feature>
<name>A0AAW3W187_CLOBE</name>
<keyword evidence="1" id="KW-0732">Signal</keyword>
<evidence type="ECO:0000313" key="3">
    <source>
        <dbReference type="Proteomes" id="UP001194098"/>
    </source>
</evidence>
<organism evidence="2 3">
    <name type="scientific">Clostridium beijerinckii</name>
    <name type="common">Clostridium MP</name>
    <dbReference type="NCBI Taxonomy" id="1520"/>
    <lineage>
        <taxon>Bacteria</taxon>
        <taxon>Bacillati</taxon>
        <taxon>Bacillota</taxon>
        <taxon>Clostridia</taxon>
        <taxon>Eubacteriales</taxon>
        <taxon>Clostridiaceae</taxon>
        <taxon>Clostridium</taxon>
    </lineage>
</organism>
<proteinExistence type="predicted"/>
<evidence type="ECO:0000313" key="2">
    <source>
        <dbReference type="EMBL" id="MBC2473112.1"/>
    </source>
</evidence>
<accession>A0AAW3W187</accession>
<dbReference type="AlphaFoldDB" id="A0AAW3W187"/>
<protein>
    <submittedName>
        <fullName evidence="2">Uncharacterized protein</fullName>
    </submittedName>
</protein>
<reference evidence="2" key="1">
    <citation type="submission" date="2020-04" db="EMBL/GenBank/DDBJ databases">
        <authorList>
            <person name="Brown S."/>
        </authorList>
    </citation>
    <scope>NUCLEOTIDE SEQUENCE</scope>
    <source>
        <strain evidence="2">DJ015</strain>
    </source>
</reference>